<feature type="compositionally biased region" description="Polar residues" evidence="1">
    <location>
        <begin position="70"/>
        <end position="79"/>
    </location>
</feature>
<keyword evidence="2" id="KW-0808">Transferase</keyword>
<sequence length="477" mass="51263">MSEADKEKHPKDKNTSPAGAPAADSPADGGAAAAPIAGSRPSSTPGGTSEPAAAPGKPSEGRPGEATAKPSGTGTTTSDYPPGSPGGTGNGKRRRGADSGSGRDGGGSGKGLALLALLVGLAGLGAGGYSLVQQSRLADLEQQIDQRVEQRVGAQLNAVQELSRQTRQLSEREREWMPRLERLEQLPSADELDDRARLLGRLQSQQQRLADRVEDVLGESREHWRLAEAEHLLRMAMLRLSAMQDVNSAAALIEEADLILQAQDDPGAYGARRRLLEGLEALRSLPQLDRTGLFLQLGALRGQASRVVEQAPEFQVGEEAAAQPGQRRWQQWLDQLQRYVRVDLDADNDTRPLLAGQSLGQVRLALALAIEQAQWAVLNSNTEVFRQALEQARALLDEQFSEDNEQSRALSQRLAGLSQRQVAVELPDLTPSLRALQAYIEERRQDDDAPQDSAQPEAPAPADGETPEEAADEGVRT</sequence>
<dbReference type="InterPro" id="IPR007470">
    <property type="entry name" value="HemX"/>
</dbReference>
<feature type="compositionally biased region" description="Basic and acidic residues" evidence="1">
    <location>
        <begin position="1"/>
        <end position="14"/>
    </location>
</feature>
<proteinExistence type="predicted"/>
<keyword evidence="3" id="KW-1185">Reference proteome</keyword>
<evidence type="ECO:0000256" key="1">
    <source>
        <dbReference type="SAM" id="MobiDB-lite"/>
    </source>
</evidence>
<dbReference type="PANTHER" id="PTHR38043:SF1">
    <property type="entry name" value="PROTEIN HEMX"/>
    <property type="match status" value="1"/>
</dbReference>
<dbReference type="GO" id="GO:0004851">
    <property type="term" value="F:uroporphyrin-III C-methyltransferase activity"/>
    <property type="evidence" value="ECO:0007669"/>
    <property type="project" value="UniProtKB-EC"/>
</dbReference>
<protein>
    <submittedName>
        <fullName evidence="2">Uroporphyrinogen-III C-methyltransferase</fullName>
        <ecNumber evidence="2">2.1.1.107</ecNumber>
    </submittedName>
</protein>
<feature type="region of interest" description="Disordered" evidence="1">
    <location>
        <begin position="439"/>
        <end position="477"/>
    </location>
</feature>
<comment type="caution">
    <text evidence="2">The sequence shown here is derived from an EMBL/GenBank/DDBJ whole genome shotgun (WGS) entry which is preliminary data.</text>
</comment>
<gene>
    <name evidence="2" type="ORF">ACFOMF_07590</name>
</gene>
<dbReference type="Proteomes" id="UP001595630">
    <property type="component" value="Unassembled WGS sequence"/>
</dbReference>
<accession>A0ABV7T3J6</accession>
<keyword evidence="2" id="KW-0489">Methyltransferase</keyword>
<organism evidence="2 3">
    <name type="scientific">Stutzerimonas tarimensis</name>
    <dbReference type="NCBI Taxonomy" id="1507735"/>
    <lineage>
        <taxon>Bacteria</taxon>
        <taxon>Pseudomonadati</taxon>
        <taxon>Pseudomonadota</taxon>
        <taxon>Gammaproteobacteria</taxon>
        <taxon>Pseudomonadales</taxon>
        <taxon>Pseudomonadaceae</taxon>
        <taxon>Stutzerimonas</taxon>
    </lineage>
</organism>
<reference evidence="3" key="1">
    <citation type="journal article" date="2019" name="Int. J. Syst. Evol. Microbiol.">
        <title>The Global Catalogue of Microorganisms (GCM) 10K type strain sequencing project: providing services to taxonomists for standard genome sequencing and annotation.</title>
        <authorList>
            <consortium name="The Broad Institute Genomics Platform"/>
            <consortium name="The Broad Institute Genome Sequencing Center for Infectious Disease"/>
            <person name="Wu L."/>
            <person name="Ma J."/>
        </authorList>
    </citation>
    <scope>NUCLEOTIDE SEQUENCE [LARGE SCALE GENOMIC DNA]</scope>
    <source>
        <strain evidence="3">KCTC 42447</strain>
    </source>
</reference>
<feature type="compositionally biased region" description="Low complexity" evidence="1">
    <location>
        <begin position="451"/>
        <end position="463"/>
    </location>
</feature>
<dbReference type="Pfam" id="PF04375">
    <property type="entry name" value="HemX"/>
    <property type="match status" value="1"/>
</dbReference>
<feature type="compositionally biased region" description="Low complexity" evidence="1">
    <location>
        <begin position="16"/>
        <end position="49"/>
    </location>
</feature>
<dbReference type="EC" id="2.1.1.107" evidence="2"/>
<feature type="compositionally biased region" description="Acidic residues" evidence="1">
    <location>
        <begin position="465"/>
        <end position="477"/>
    </location>
</feature>
<name>A0ABV7T3J6_9GAMM</name>
<evidence type="ECO:0000313" key="3">
    <source>
        <dbReference type="Proteomes" id="UP001595630"/>
    </source>
</evidence>
<dbReference type="GO" id="GO:0032259">
    <property type="term" value="P:methylation"/>
    <property type="evidence" value="ECO:0007669"/>
    <property type="project" value="UniProtKB-KW"/>
</dbReference>
<dbReference type="PANTHER" id="PTHR38043">
    <property type="entry name" value="PROTEIN HEMX"/>
    <property type="match status" value="1"/>
</dbReference>
<dbReference type="RefSeq" id="WP_386363134.1">
    <property type="nucleotide sequence ID" value="NZ_JBHRXZ010000017.1"/>
</dbReference>
<feature type="region of interest" description="Disordered" evidence="1">
    <location>
        <begin position="1"/>
        <end position="107"/>
    </location>
</feature>
<evidence type="ECO:0000313" key="2">
    <source>
        <dbReference type="EMBL" id="MFC3607633.1"/>
    </source>
</evidence>
<dbReference type="EMBL" id="JBHRXZ010000017">
    <property type="protein sequence ID" value="MFC3607633.1"/>
    <property type="molecule type" value="Genomic_DNA"/>
</dbReference>